<feature type="compositionally biased region" description="Basic residues" evidence="7">
    <location>
        <begin position="87"/>
        <end position="97"/>
    </location>
</feature>
<evidence type="ECO:0000256" key="6">
    <source>
        <dbReference type="RuleBase" id="RU367031"/>
    </source>
</evidence>
<dbReference type="SMART" id="SM00384">
    <property type="entry name" value="AT_hook"/>
    <property type="match status" value="2"/>
</dbReference>
<comment type="subcellular location">
    <subcellularLocation>
        <location evidence="6">Nucleus</location>
    </subcellularLocation>
</comment>
<dbReference type="EMBL" id="JAAIUW010000007">
    <property type="protein sequence ID" value="KAF7823285.1"/>
    <property type="molecule type" value="Genomic_DNA"/>
</dbReference>
<evidence type="ECO:0000256" key="4">
    <source>
        <dbReference type="ARBA" id="ARBA00023163"/>
    </source>
</evidence>
<feature type="region of interest" description="Disordered" evidence="7">
    <location>
        <begin position="1"/>
        <end position="27"/>
    </location>
</feature>
<evidence type="ECO:0000259" key="8">
    <source>
        <dbReference type="Pfam" id="PF03479"/>
    </source>
</evidence>
<dbReference type="Pfam" id="PF03479">
    <property type="entry name" value="PCC"/>
    <property type="match status" value="1"/>
</dbReference>
<dbReference type="InterPro" id="IPR005175">
    <property type="entry name" value="PPC_dom"/>
</dbReference>
<dbReference type="Gene3D" id="3.30.1330.80">
    <property type="entry name" value="Hypothetical protein, similar to alpha- acetolactate decarboxylase, domain 2"/>
    <property type="match status" value="1"/>
</dbReference>
<gene>
    <name evidence="9" type="ORF">G2W53_021429</name>
</gene>
<keyword evidence="5 6" id="KW-0539">Nucleus</keyword>
<feature type="region of interest" description="Disordered" evidence="7">
    <location>
        <begin position="55"/>
        <end position="102"/>
    </location>
</feature>
<dbReference type="SUPFAM" id="SSF117856">
    <property type="entry name" value="AF0104/ALDC/Ptd012-like"/>
    <property type="match status" value="1"/>
</dbReference>
<evidence type="ECO:0000256" key="5">
    <source>
        <dbReference type="ARBA" id="ARBA00023242"/>
    </source>
</evidence>
<comment type="caution">
    <text evidence="9">The sequence shown here is derived from an EMBL/GenBank/DDBJ whole genome shotgun (WGS) entry which is preliminary data.</text>
</comment>
<reference evidence="9" key="1">
    <citation type="submission" date="2020-09" db="EMBL/GenBank/DDBJ databases">
        <title>Genome-Enabled Discovery of Anthraquinone Biosynthesis in Senna tora.</title>
        <authorList>
            <person name="Kang S.-H."/>
            <person name="Pandey R.P."/>
            <person name="Lee C.-M."/>
            <person name="Sim J.-S."/>
            <person name="Jeong J.-T."/>
            <person name="Choi B.-S."/>
            <person name="Jung M."/>
            <person name="Ginzburg D."/>
            <person name="Zhao K."/>
            <person name="Won S.Y."/>
            <person name="Oh T.-J."/>
            <person name="Yu Y."/>
            <person name="Kim N.-H."/>
            <person name="Lee O.R."/>
            <person name="Lee T.-H."/>
            <person name="Bashyal P."/>
            <person name="Kim T.-S."/>
            <person name="Lee W.-H."/>
            <person name="Kawkins C."/>
            <person name="Kim C.-K."/>
            <person name="Kim J.S."/>
            <person name="Ahn B.O."/>
            <person name="Rhee S.Y."/>
            <person name="Sohng J.K."/>
        </authorList>
    </citation>
    <scope>NUCLEOTIDE SEQUENCE</scope>
    <source>
        <tissue evidence="9">Leaf</tissue>
    </source>
</reference>
<evidence type="ECO:0000256" key="1">
    <source>
        <dbReference type="ARBA" id="ARBA00003687"/>
    </source>
</evidence>
<dbReference type="GO" id="GO:0003680">
    <property type="term" value="F:minor groove of adenine-thymine-rich DNA binding"/>
    <property type="evidence" value="ECO:0007669"/>
    <property type="project" value="UniProtKB-UniRule"/>
</dbReference>
<feature type="compositionally biased region" description="Polar residues" evidence="7">
    <location>
        <begin position="1"/>
        <end position="14"/>
    </location>
</feature>
<evidence type="ECO:0000256" key="7">
    <source>
        <dbReference type="SAM" id="MobiDB-lite"/>
    </source>
</evidence>
<feature type="domain" description="PPC" evidence="8">
    <location>
        <begin position="120"/>
        <end position="216"/>
    </location>
</feature>
<dbReference type="GO" id="GO:0005634">
    <property type="term" value="C:nucleus"/>
    <property type="evidence" value="ECO:0007669"/>
    <property type="project" value="UniProtKB-SubCell"/>
</dbReference>
<keyword evidence="4 6" id="KW-0804">Transcription</keyword>
<dbReference type="AlphaFoldDB" id="A0A834TLU9"/>
<comment type="domain">
    <text evidence="6">The PPC domain mediates interactions between AHL proteins.</text>
</comment>
<protein>
    <recommendedName>
        <fullName evidence="6">AT-hook motif nuclear-localized protein</fullName>
    </recommendedName>
</protein>
<dbReference type="CDD" id="cd11378">
    <property type="entry name" value="DUF296"/>
    <property type="match status" value="1"/>
</dbReference>
<dbReference type="PANTHER" id="PTHR31500:SF45">
    <property type="entry name" value="AT-HOOK MOTIF NUCLEAR-LOCALIZED PROTEIN"/>
    <property type="match status" value="1"/>
</dbReference>
<dbReference type="OrthoDB" id="1903967at2759"/>
<comment type="function">
    <text evidence="1 6">Transcription factor that specifically binds AT-rich DNA sequences related to the nuclear matrix attachment regions (MARs).</text>
</comment>
<dbReference type="InterPro" id="IPR017956">
    <property type="entry name" value="AT_hook_DNA-bd_motif"/>
</dbReference>
<keyword evidence="3 6" id="KW-0238">DNA-binding</keyword>
<evidence type="ECO:0000313" key="10">
    <source>
        <dbReference type="Proteomes" id="UP000634136"/>
    </source>
</evidence>
<evidence type="ECO:0000313" key="9">
    <source>
        <dbReference type="EMBL" id="KAF7823285.1"/>
    </source>
</evidence>
<sequence>MDDQNSTPTGSPPENGSDAVSGPEESSAVAVVGALVVAGENPEVFGSETGVVVKRKRGRPRKYNVNGDAPPAPAPERISDDPSSGKCVKRGRGRPRGSGKLQHLASIGGVVADTAGGGFTPHVVTVNTGEDVVSRISLFSLRGPRAICILSATGAGRFEIISLSGSYTAGGISGGRRKSGMLSVSLAKPDGKVFGGGVEGALIAAGPIQLIVGSFKQNISREIKRRHSVGCSAVVVAAKTTEEEADETTTNGLYDDNNNNNNVVVPATHSMTSASLNDGLTIDIDISEPQS</sequence>
<dbReference type="InterPro" id="IPR039605">
    <property type="entry name" value="AHL"/>
</dbReference>
<accession>A0A834TLU9</accession>
<name>A0A834TLU9_9FABA</name>
<keyword evidence="10" id="KW-1185">Reference proteome</keyword>
<proteinExistence type="predicted"/>
<evidence type="ECO:0000256" key="2">
    <source>
        <dbReference type="ARBA" id="ARBA00023015"/>
    </source>
</evidence>
<dbReference type="PANTHER" id="PTHR31500">
    <property type="entry name" value="AT-HOOK MOTIF NUCLEAR-LOCALIZED PROTEIN 9"/>
    <property type="match status" value="1"/>
</dbReference>
<organism evidence="9 10">
    <name type="scientific">Senna tora</name>
    <dbReference type="NCBI Taxonomy" id="362788"/>
    <lineage>
        <taxon>Eukaryota</taxon>
        <taxon>Viridiplantae</taxon>
        <taxon>Streptophyta</taxon>
        <taxon>Embryophyta</taxon>
        <taxon>Tracheophyta</taxon>
        <taxon>Spermatophyta</taxon>
        <taxon>Magnoliopsida</taxon>
        <taxon>eudicotyledons</taxon>
        <taxon>Gunneridae</taxon>
        <taxon>Pentapetalae</taxon>
        <taxon>rosids</taxon>
        <taxon>fabids</taxon>
        <taxon>Fabales</taxon>
        <taxon>Fabaceae</taxon>
        <taxon>Caesalpinioideae</taxon>
        <taxon>Cassia clade</taxon>
        <taxon>Senna</taxon>
    </lineage>
</organism>
<keyword evidence="2 6" id="KW-0805">Transcription regulation</keyword>
<dbReference type="Pfam" id="PF02178">
    <property type="entry name" value="AT_hook"/>
    <property type="match status" value="2"/>
</dbReference>
<evidence type="ECO:0000256" key="3">
    <source>
        <dbReference type="ARBA" id="ARBA00023125"/>
    </source>
</evidence>
<dbReference type="Proteomes" id="UP000634136">
    <property type="component" value="Unassembled WGS sequence"/>
</dbReference>